<evidence type="ECO:0000313" key="2">
    <source>
        <dbReference type="EMBL" id="AXH59554.1"/>
    </source>
</evidence>
<reference evidence="2 3" key="1">
    <citation type="journal article" date="2011" name="PLoS Pathog.">
        <title>Dynamic evolution of pathogenicity revealed by sequencing and comparative genomics of 19 Pseudomonas syringae isolates.</title>
        <authorList>
            <person name="Baltrus D.A."/>
            <person name="Nishimura M.T."/>
            <person name="Romanchuk A."/>
            <person name="Chang J.H."/>
            <person name="Mukhtar M.S."/>
            <person name="Cherkis K."/>
            <person name="Roach J."/>
            <person name="Grant S.R."/>
            <person name="Jones C.D."/>
            <person name="Dangl J.L."/>
        </authorList>
    </citation>
    <scope>NUCLEOTIDE SEQUENCE [LARGE SCALE GENOMIC DNA]</scope>
    <source>
        <strain evidence="2 3">M301315</strain>
    </source>
</reference>
<feature type="transmembrane region" description="Helical" evidence="1">
    <location>
        <begin position="90"/>
        <end position="114"/>
    </location>
</feature>
<sequence>MVYLLFPVLLLLTIHLQNLQVRYYDTRYSTSSVLSLSGFLGLAGYQLFRDAPLDLPFLADLRFWITQAGLLLFIKVQLKARKLNEKNLTIFNMSSFMVDALVPFTSILVVVMFGLQNTIEADGRTWLDRCIMSGLICMLLALFYVRKVQSRECVRPDLLMSNCVLGSVVLMMQGKLIQEYDPYLFQMASSLVMFVVFAGLSLRRREYKSFDVKNISFKSVLELVFCHCATLLLILLIITKIPAENYTIVRNSGLVLASYAYSQVVQGKKQYNLQDCLILCGIISVAFLL</sequence>
<dbReference type="Proteomes" id="UP000006426">
    <property type="component" value="Plasmid pmppla107"/>
</dbReference>
<feature type="transmembrane region" description="Helical" evidence="1">
    <location>
        <begin position="183"/>
        <end position="202"/>
    </location>
</feature>
<feature type="transmembrane region" description="Helical" evidence="1">
    <location>
        <begin position="126"/>
        <end position="145"/>
    </location>
</feature>
<keyword evidence="1" id="KW-0472">Membrane</keyword>
<feature type="transmembrane region" description="Helical" evidence="1">
    <location>
        <begin position="157"/>
        <end position="177"/>
    </location>
</feature>
<keyword evidence="1" id="KW-0812">Transmembrane</keyword>
<feature type="transmembrane region" description="Helical" evidence="1">
    <location>
        <begin position="223"/>
        <end position="243"/>
    </location>
</feature>
<keyword evidence="2" id="KW-0614">Plasmid</keyword>
<gene>
    <name evidence="2" type="ORF">PLA107_030475</name>
</gene>
<dbReference type="AlphaFoldDB" id="A0AAD0M4A9"/>
<evidence type="ECO:0000313" key="3">
    <source>
        <dbReference type="Proteomes" id="UP000006426"/>
    </source>
</evidence>
<accession>A0AAD0M4A9</accession>
<keyword evidence="1" id="KW-1133">Transmembrane helix</keyword>
<proteinExistence type="predicted"/>
<protein>
    <submittedName>
        <fullName evidence="2">Uncharacterized protein</fullName>
    </submittedName>
</protein>
<geneLocation type="plasmid" evidence="3">
    <name>pmppla107</name>
</geneLocation>
<feature type="transmembrane region" description="Helical" evidence="1">
    <location>
        <begin position="61"/>
        <end position="78"/>
    </location>
</feature>
<name>A0AAD0M4A9_PSEAV</name>
<evidence type="ECO:0000256" key="1">
    <source>
        <dbReference type="SAM" id="Phobius"/>
    </source>
</evidence>
<dbReference type="EMBL" id="CP031226">
    <property type="protein sequence ID" value="AXH59554.1"/>
    <property type="molecule type" value="Genomic_DNA"/>
</dbReference>
<organism evidence="2 3">
    <name type="scientific">Pseudomonas amygdali pv. lachrymans str. M301315</name>
    <dbReference type="NCBI Taxonomy" id="629260"/>
    <lineage>
        <taxon>Bacteria</taxon>
        <taxon>Pseudomonadati</taxon>
        <taxon>Pseudomonadota</taxon>
        <taxon>Gammaproteobacteria</taxon>
        <taxon>Pseudomonadales</taxon>
        <taxon>Pseudomonadaceae</taxon>
        <taxon>Pseudomonas</taxon>
        <taxon>Pseudomonas amygdali</taxon>
    </lineage>
</organism>